<dbReference type="RefSeq" id="WP_254744770.1">
    <property type="nucleotide sequence ID" value="NZ_JANCLU010000019.1"/>
</dbReference>
<organism evidence="8 9">
    <name type="scientific">Alsobacter ponti</name>
    <dbReference type="NCBI Taxonomy" id="2962936"/>
    <lineage>
        <taxon>Bacteria</taxon>
        <taxon>Pseudomonadati</taxon>
        <taxon>Pseudomonadota</taxon>
        <taxon>Alphaproteobacteria</taxon>
        <taxon>Hyphomicrobiales</taxon>
        <taxon>Alsobacteraceae</taxon>
        <taxon>Alsobacter</taxon>
    </lineage>
</organism>
<dbReference type="InterPro" id="IPR013527">
    <property type="entry name" value="YicC-like_N"/>
</dbReference>
<accession>A0ABT1LFJ7</accession>
<dbReference type="EMBL" id="JANCLU010000019">
    <property type="protein sequence ID" value="MCP8940261.1"/>
    <property type="molecule type" value="Genomic_DNA"/>
</dbReference>
<evidence type="ECO:0000313" key="8">
    <source>
        <dbReference type="EMBL" id="MCP8940261.1"/>
    </source>
</evidence>
<gene>
    <name evidence="8" type="ORF">NK718_17180</name>
</gene>
<dbReference type="NCBIfam" id="TIGR00255">
    <property type="entry name" value="YicC/YloC family endoribonuclease"/>
    <property type="match status" value="1"/>
</dbReference>
<sequence>MALSSMTGFARETGASGPWTWAWELKTVNAKGLDVRVRVPPALESIAEECRQRIGKAISRGTCFATLNATREAAPTVARVNTELLTSLVEALAPFDGRMGLRAPSVGDLLAVRGVVEVVEGAEDAGAVAAAGAAMLEGLDIALAALCATRLEEGRALAAILTTRIETIARLAAAADACPARKPEAIRARLAEQIATLVGASAGLDPNRLYQEAVLLASKADVREEIDRLGAHVAAARDLLAKGGPIGRRLDFLAQEFSREANTLCAKANDVSLTAIGLNLKTEVEQFREQVQNVE</sequence>
<evidence type="ECO:0000259" key="7">
    <source>
        <dbReference type="Pfam" id="PF08340"/>
    </source>
</evidence>
<feature type="domain" description="Endoribonuclease YicC-like N-terminal" evidence="6">
    <location>
        <begin position="4"/>
        <end position="158"/>
    </location>
</feature>
<evidence type="ECO:0000256" key="3">
    <source>
        <dbReference type="ARBA" id="ARBA00022759"/>
    </source>
</evidence>
<comment type="cofactor">
    <cofactor evidence="1">
        <name>a divalent metal cation</name>
        <dbReference type="ChEBI" id="CHEBI:60240"/>
    </cofactor>
</comment>
<dbReference type="Pfam" id="PF08340">
    <property type="entry name" value="YicC-like_C"/>
    <property type="match status" value="1"/>
</dbReference>
<evidence type="ECO:0000313" key="9">
    <source>
        <dbReference type="Proteomes" id="UP001205890"/>
    </source>
</evidence>
<keyword evidence="9" id="KW-1185">Reference proteome</keyword>
<dbReference type="InterPro" id="IPR005229">
    <property type="entry name" value="YicC/YloC-like"/>
</dbReference>
<name>A0ABT1LFJ7_9HYPH</name>
<keyword evidence="4" id="KW-0378">Hydrolase</keyword>
<evidence type="ECO:0000256" key="2">
    <source>
        <dbReference type="ARBA" id="ARBA00022722"/>
    </source>
</evidence>
<evidence type="ECO:0000256" key="5">
    <source>
        <dbReference type="ARBA" id="ARBA00035648"/>
    </source>
</evidence>
<dbReference type="Proteomes" id="UP001205890">
    <property type="component" value="Unassembled WGS sequence"/>
</dbReference>
<dbReference type="Pfam" id="PF03755">
    <property type="entry name" value="YicC-like_N"/>
    <property type="match status" value="1"/>
</dbReference>
<dbReference type="InterPro" id="IPR013551">
    <property type="entry name" value="YicC-like_C"/>
</dbReference>
<feature type="domain" description="Endoribonuclease YicC-like C-terminal" evidence="7">
    <location>
        <begin position="182"/>
        <end position="295"/>
    </location>
</feature>
<proteinExistence type="inferred from homology"/>
<reference evidence="8 9" key="1">
    <citation type="submission" date="2022-07" db="EMBL/GenBank/DDBJ databases">
        <authorList>
            <person name="Li W.-J."/>
            <person name="Deng Q.-Q."/>
        </authorList>
    </citation>
    <scope>NUCLEOTIDE SEQUENCE [LARGE SCALE GENOMIC DNA]</scope>
    <source>
        <strain evidence="8 9">SYSU M60028</strain>
    </source>
</reference>
<evidence type="ECO:0000256" key="1">
    <source>
        <dbReference type="ARBA" id="ARBA00001968"/>
    </source>
</evidence>
<comment type="similarity">
    <text evidence="5">Belongs to the YicC/YloC family.</text>
</comment>
<keyword evidence="2" id="KW-0540">Nuclease</keyword>
<dbReference type="PANTHER" id="PTHR30636:SF3">
    <property type="entry name" value="UPF0701 PROTEIN YICC"/>
    <property type="match status" value="1"/>
</dbReference>
<dbReference type="PANTHER" id="PTHR30636">
    <property type="entry name" value="UPF0701 PROTEIN YICC"/>
    <property type="match status" value="1"/>
</dbReference>
<keyword evidence="3" id="KW-0255">Endonuclease</keyword>
<evidence type="ECO:0000256" key="4">
    <source>
        <dbReference type="ARBA" id="ARBA00022801"/>
    </source>
</evidence>
<protein>
    <submittedName>
        <fullName evidence="8">YicC family protein</fullName>
    </submittedName>
</protein>
<comment type="caution">
    <text evidence="8">The sequence shown here is derived from an EMBL/GenBank/DDBJ whole genome shotgun (WGS) entry which is preliminary data.</text>
</comment>
<evidence type="ECO:0000259" key="6">
    <source>
        <dbReference type="Pfam" id="PF03755"/>
    </source>
</evidence>